<gene>
    <name evidence="3" type="ORF">MQP27_14945</name>
</gene>
<protein>
    <submittedName>
        <fullName evidence="3">SGNH/GDSL hydrolase family protein</fullName>
    </submittedName>
</protein>
<dbReference type="EMBL" id="JALDAY010000004">
    <property type="protein sequence ID" value="MCI3272410.1"/>
    <property type="molecule type" value="Genomic_DNA"/>
</dbReference>
<evidence type="ECO:0000313" key="3">
    <source>
        <dbReference type="EMBL" id="MCI3272410.1"/>
    </source>
</evidence>
<feature type="signal peptide" evidence="1">
    <location>
        <begin position="1"/>
        <end position="20"/>
    </location>
</feature>
<dbReference type="InterPro" id="IPR013830">
    <property type="entry name" value="SGNH_hydro"/>
</dbReference>
<feature type="chain" id="PRO_5045921606" evidence="1">
    <location>
        <begin position="21"/>
        <end position="307"/>
    </location>
</feature>
<dbReference type="CDD" id="cd01823">
    <property type="entry name" value="SEST_like"/>
    <property type="match status" value="1"/>
</dbReference>
<sequence>MTTHLRTLTAGLLLACGALAVTVGVVRHDDSDPAAAATALKGPYVALGDSYTAGPKIPEQNNEPAGCDRSDRNYPSLVAAELGLTGGDFKDVSCSGATLADLTARQSTDHGTNPAQLTALSQDTRLVTVGIGGNDIGFASMIRKCVGMGVLYDLTSAFAPEDAPCARKYGDGIQEKTEAAGRKLAKTLDEIRRRAPDARVYVVGYPAILPSDSAECGREMSLAPGDVTFVRKQEQRLNSTLRQRAEAAGMNYVDTYTPSEGRDACSAKDTRWIEPLVPSSPAAPVHPNERGERGMSTAVLHALRTSP</sequence>
<reference evidence="3" key="1">
    <citation type="submission" date="2022-03" db="EMBL/GenBank/DDBJ databases">
        <title>Streptomyces 7R015 and 7R016 isolated from Barleria lupulina in Thailand.</title>
        <authorList>
            <person name="Kanchanasin P."/>
            <person name="Phongsopitanun W."/>
            <person name="Tanasupawat S."/>
        </authorList>
    </citation>
    <scope>NUCLEOTIDE SEQUENCE</scope>
    <source>
        <strain evidence="3">7R015</strain>
    </source>
</reference>
<dbReference type="PANTHER" id="PTHR37981">
    <property type="entry name" value="LIPASE 2"/>
    <property type="match status" value="1"/>
</dbReference>
<keyword evidence="3" id="KW-0378">Hydrolase</keyword>
<comment type="caution">
    <text evidence="3">The sequence shown here is derived from an EMBL/GenBank/DDBJ whole genome shotgun (WGS) entry which is preliminary data.</text>
</comment>
<dbReference type="PANTHER" id="PTHR37981:SF1">
    <property type="entry name" value="SGNH HYDROLASE-TYPE ESTERASE DOMAIN-CONTAINING PROTEIN"/>
    <property type="match status" value="1"/>
</dbReference>
<accession>A0ABS9Y7C7</accession>
<dbReference type="Proteomes" id="UP001165269">
    <property type="component" value="Unassembled WGS sequence"/>
</dbReference>
<dbReference type="Gene3D" id="3.40.50.1110">
    <property type="entry name" value="SGNH hydrolase"/>
    <property type="match status" value="1"/>
</dbReference>
<dbReference type="InterPro" id="IPR037460">
    <property type="entry name" value="SEST-like"/>
</dbReference>
<dbReference type="SUPFAM" id="SSF52266">
    <property type="entry name" value="SGNH hydrolase"/>
    <property type="match status" value="1"/>
</dbReference>
<evidence type="ECO:0000256" key="1">
    <source>
        <dbReference type="SAM" id="SignalP"/>
    </source>
</evidence>
<dbReference type="Pfam" id="PF13472">
    <property type="entry name" value="Lipase_GDSL_2"/>
    <property type="match status" value="1"/>
</dbReference>
<name>A0ABS9Y7C7_9ACTN</name>
<keyword evidence="1" id="KW-0732">Signal</keyword>
<evidence type="ECO:0000313" key="4">
    <source>
        <dbReference type="Proteomes" id="UP001165269"/>
    </source>
</evidence>
<feature type="domain" description="SGNH hydrolase-type esterase" evidence="2">
    <location>
        <begin position="46"/>
        <end position="293"/>
    </location>
</feature>
<dbReference type="RefSeq" id="WP_242765565.1">
    <property type="nucleotide sequence ID" value="NZ_JALDAY010000004.1"/>
</dbReference>
<dbReference type="GO" id="GO:0016787">
    <property type="term" value="F:hydrolase activity"/>
    <property type="evidence" value="ECO:0007669"/>
    <property type="project" value="UniProtKB-KW"/>
</dbReference>
<evidence type="ECO:0000259" key="2">
    <source>
        <dbReference type="Pfam" id="PF13472"/>
    </source>
</evidence>
<organism evidence="3 4">
    <name type="scientific">Streptomyces cylindrosporus</name>
    <dbReference type="NCBI Taxonomy" id="2927583"/>
    <lineage>
        <taxon>Bacteria</taxon>
        <taxon>Bacillati</taxon>
        <taxon>Actinomycetota</taxon>
        <taxon>Actinomycetes</taxon>
        <taxon>Kitasatosporales</taxon>
        <taxon>Streptomycetaceae</taxon>
        <taxon>Streptomyces</taxon>
    </lineage>
</organism>
<dbReference type="InterPro" id="IPR036514">
    <property type="entry name" value="SGNH_hydro_sf"/>
</dbReference>
<keyword evidence="4" id="KW-1185">Reference proteome</keyword>
<proteinExistence type="predicted"/>